<organism evidence="3 4">
    <name type="scientific">Candidatus Nitrobium versatile</name>
    <dbReference type="NCBI Taxonomy" id="2884831"/>
    <lineage>
        <taxon>Bacteria</taxon>
        <taxon>Pseudomonadati</taxon>
        <taxon>Nitrospirota</taxon>
        <taxon>Nitrospiria</taxon>
        <taxon>Nitrospirales</taxon>
        <taxon>Nitrospiraceae</taxon>
        <taxon>Candidatus Nitrobium</taxon>
    </lineage>
</organism>
<dbReference type="PANTHER" id="PTHR36566">
    <property type="entry name" value="NICKEL INSERTION PROTEIN-RELATED"/>
    <property type="match status" value="1"/>
</dbReference>
<reference evidence="3" key="2">
    <citation type="submission" date="2021-08" db="EMBL/GenBank/DDBJ databases">
        <authorList>
            <person name="Dalcin Martins P."/>
        </authorList>
    </citation>
    <scope>NUCLEOTIDE SEQUENCE</scope>
    <source>
        <strain evidence="3">MAG_39</strain>
    </source>
</reference>
<gene>
    <name evidence="2" type="ORF">K8I29_18595</name>
    <name evidence="3" type="ORF">K8I29_19810</name>
</gene>
<protein>
    <submittedName>
        <fullName evidence="3">LarC family nickel insertion protein</fullName>
    </submittedName>
</protein>
<evidence type="ECO:0000256" key="1">
    <source>
        <dbReference type="ARBA" id="ARBA00022596"/>
    </source>
</evidence>
<dbReference type="EMBL" id="JAIOIV010000141">
    <property type="protein sequence ID" value="MBZ0158210.1"/>
    <property type="molecule type" value="Genomic_DNA"/>
</dbReference>
<comment type="caution">
    <text evidence="3">The sequence shown here is derived from an EMBL/GenBank/DDBJ whole genome shotgun (WGS) entry which is preliminary data.</text>
</comment>
<dbReference type="Proteomes" id="UP000705867">
    <property type="component" value="Unassembled WGS sequence"/>
</dbReference>
<feature type="non-terminal residue" evidence="3">
    <location>
        <position position="95"/>
    </location>
</feature>
<evidence type="ECO:0000313" key="4">
    <source>
        <dbReference type="Proteomes" id="UP000705867"/>
    </source>
</evidence>
<dbReference type="EMBL" id="JAIOIV010000151">
    <property type="protein sequence ID" value="MBZ0158450.1"/>
    <property type="molecule type" value="Genomic_DNA"/>
</dbReference>
<keyword evidence="1" id="KW-0533">Nickel</keyword>
<dbReference type="InterPro" id="IPR002822">
    <property type="entry name" value="Ni_insertion"/>
</dbReference>
<proteinExistence type="predicted"/>
<evidence type="ECO:0000313" key="2">
    <source>
        <dbReference type="EMBL" id="MBZ0158210.1"/>
    </source>
</evidence>
<sequence length="95" mass="10056">MKSVYFDCFAGISGDMCLGALVDAGVPLADLEKSLKDLPVTGYSLSSRKVTRNGVSATKVDVILKGKGHGKAVRWEDIAGIINSSTLKNTVKQRG</sequence>
<dbReference type="AlphaFoldDB" id="A0A953M3T0"/>
<evidence type="ECO:0000313" key="3">
    <source>
        <dbReference type="EMBL" id="MBZ0158450.1"/>
    </source>
</evidence>
<reference evidence="3" key="1">
    <citation type="journal article" date="2021" name="bioRxiv">
        <title>Unraveling nitrogen, sulfur and carbon metabolic pathways and microbial community transcriptional responses to substrate deprivation and toxicity stresses in a bioreactor mimicking anoxic brackish coastal sediment conditions.</title>
        <authorList>
            <person name="Martins P.D."/>
            <person name="Echeveste M.J."/>
            <person name="Arshad A."/>
            <person name="Kurth J."/>
            <person name="Ouboter H."/>
            <person name="Jetten M.S.M."/>
            <person name="Welte C.U."/>
        </authorList>
    </citation>
    <scope>NUCLEOTIDE SEQUENCE</scope>
    <source>
        <strain evidence="3">MAG_39</strain>
    </source>
</reference>
<accession>A0A953M3T0</accession>
<dbReference type="PANTHER" id="PTHR36566:SF1">
    <property type="entry name" value="PYRIDINIUM-3,5-BISTHIOCARBOXYLIC ACID MONONUCLEOTIDE NICKEL INSERTION PROTEIN"/>
    <property type="match status" value="1"/>
</dbReference>
<dbReference type="Pfam" id="PF01969">
    <property type="entry name" value="Ni_insertion"/>
    <property type="match status" value="1"/>
</dbReference>
<name>A0A953M3T0_9BACT</name>